<evidence type="ECO:0000313" key="2">
    <source>
        <dbReference type="Ensembl" id="ENSPSTP00000021271.1"/>
    </source>
</evidence>
<keyword evidence="1" id="KW-0732">Signal</keyword>
<dbReference type="Proteomes" id="UP000694428">
    <property type="component" value="Unplaced"/>
</dbReference>
<feature type="chain" id="PRO_5034475647" description="Secreted protein" evidence="1">
    <location>
        <begin position="16"/>
        <end position="76"/>
    </location>
</feature>
<reference evidence="2" key="1">
    <citation type="submission" date="2025-08" db="UniProtKB">
        <authorList>
            <consortium name="Ensembl"/>
        </authorList>
    </citation>
    <scope>IDENTIFICATION</scope>
</reference>
<reference evidence="2" key="2">
    <citation type="submission" date="2025-09" db="UniProtKB">
        <authorList>
            <consortium name="Ensembl"/>
        </authorList>
    </citation>
    <scope>IDENTIFICATION</scope>
</reference>
<evidence type="ECO:0008006" key="4">
    <source>
        <dbReference type="Google" id="ProtNLM"/>
    </source>
</evidence>
<feature type="signal peptide" evidence="1">
    <location>
        <begin position="1"/>
        <end position="15"/>
    </location>
</feature>
<dbReference type="AlphaFoldDB" id="A0A8C9FUG8"/>
<evidence type="ECO:0000256" key="1">
    <source>
        <dbReference type="SAM" id="SignalP"/>
    </source>
</evidence>
<sequence>MQIHCFLLLSCFAFAFQTVPHLHQMYLRVFRKIFCGPWMTFSLFFSMWCYEPGRLFLAQYIMYHVFFTCPLLSPLM</sequence>
<keyword evidence="3" id="KW-1185">Reference proteome</keyword>
<proteinExistence type="predicted"/>
<evidence type="ECO:0000313" key="3">
    <source>
        <dbReference type="Proteomes" id="UP000694428"/>
    </source>
</evidence>
<dbReference type="Ensembl" id="ENSPSTT00000022322.1">
    <property type="protein sequence ID" value="ENSPSTP00000021271.1"/>
    <property type="gene ID" value="ENSPSTG00000015496.1"/>
</dbReference>
<accession>A0A8C9FUG8</accession>
<name>A0A8C9FUG8_PAVCR</name>
<organism evidence="2 3">
    <name type="scientific">Pavo cristatus</name>
    <name type="common">Indian peafowl</name>
    <name type="synonym">Blue peafowl</name>
    <dbReference type="NCBI Taxonomy" id="9049"/>
    <lineage>
        <taxon>Eukaryota</taxon>
        <taxon>Metazoa</taxon>
        <taxon>Chordata</taxon>
        <taxon>Craniata</taxon>
        <taxon>Vertebrata</taxon>
        <taxon>Euteleostomi</taxon>
        <taxon>Archelosauria</taxon>
        <taxon>Archosauria</taxon>
        <taxon>Dinosauria</taxon>
        <taxon>Saurischia</taxon>
        <taxon>Theropoda</taxon>
        <taxon>Coelurosauria</taxon>
        <taxon>Aves</taxon>
        <taxon>Neognathae</taxon>
        <taxon>Galloanserae</taxon>
        <taxon>Galliformes</taxon>
        <taxon>Phasianidae</taxon>
        <taxon>Phasianinae</taxon>
        <taxon>Pavo</taxon>
    </lineage>
</organism>
<protein>
    <recommendedName>
        <fullName evidence="4">Secreted protein</fullName>
    </recommendedName>
</protein>